<dbReference type="AlphaFoldDB" id="A0A2K9PK38"/>
<dbReference type="KEGG" id="fek:C1H87_01315"/>
<evidence type="ECO:0000313" key="2">
    <source>
        <dbReference type="EMBL" id="AUP77429.1"/>
    </source>
</evidence>
<name>A0A2K9PK38_9FLAO</name>
<proteinExistence type="predicted"/>
<protein>
    <recommendedName>
        <fullName evidence="1">Lipocalin-like domain-containing protein</fullName>
    </recommendedName>
</protein>
<dbReference type="Proteomes" id="UP000235826">
    <property type="component" value="Chromosome"/>
</dbReference>
<sequence>MSTNSKRNFDAMNPENKTRFKTIYRGRKLTFKTNGTFLQELSNGKNTLGIWSLENNNLVLKPEKGSVWIFKIYKLSDTRLILKLENKGSNITIMPKWIFTKFKHN</sequence>
<organism evidence="2 3">
    <name type="scientific">Flavivirga eckloniae</name>
    <dbReference type="NCBI Taxonomy" id="1803846"/>
    <lineage>
        <taxon>Bacteria</taxon>
        <taxon>Pseudomonadati</taxon>
        <taxon>Bacteroidota</taxon>
        <taxon>Flavobacteriia</taxon>
        <taxon>Flavobacteriales</taxon>
        <taxon>Flavobacteriaceae</taxon>
        <taxon>Flavivirga</taxon>
    </lineage>
</organism>
<keyword evidence="3" id="KW-1185">Reference proteome</keyword>
<reference evidence="2 3" key="1">
    <citation type="submission" date="2018-01" db="EMBL/GenBank/DDBJ databases">
        <title>Complete genome sequence of Flavivirga eckloniae ECD14 isolated from seaweed Ecklonia cava.</title>
        <authorList>
            <person name="Lee J.H."/>
            <person name="Baik K.S."/>
            <person name="Seong C.N."/>
        </authorList>
    </citation>
    <scope>NUCLEOTIDE SEQUENCE [LARGE SCALE GENOMIC DNA]</scope>
    <source>
        <strain evidence="2 3">ECD14</strain>
    </source>
</reference>
<accession>A0A2K9PK38</accession>
<dbReference type="Pfam" id="PF13648">
    <property type="entry name" value="Lipocalin_4"/>
    <property type="match status" value="1"/>
</dbReference>
<evidence type="ECO:0000259" key="1">
    <source>
        <dbReference type="Pfam" id="PF13648"/>
    </source>
</evidence>
<gene>
    <name evidence="2" type="ORF">C1H87_01315</name>
</gene>
<dbReference type="EMBL" id="CP025791">
    <property type="protein sequence ID" value="AUP77429.1"/>
    <property type="molecule type" value="Genomic_DNA"/>
</dbReference>
<dbReference type="InterPro" id="IPR024311">
    <property type="entry name" value="Lipocalin-like"/>
</dbReference>
<evidence type="ECO:0000313" key="3">
    <source>
        <dbReference type="Proteomes" id="UP000235826"/>
    </source>
</evidence>
<feature type="domain" description="Lipocalin-like" evidence="1">
    <location>
        <begin position="16"/>
        <end position="82"/>
    </location>
</feature>